<evidence type="ECO:0000313" key="1">
    <source>
        <dbReference type="EMBL" id="KAK3066042.1"/>
    </source>
</evidence>
<dbReference type="EMBL" id="JAWDJW010006047">
    <property type="protein sequence ID" value="KAK3066042.1"/>
    <property type="molecule type" value="Genomic_DNA"/>
</dbReference>
<comment type="caution">
    <text evidence="1">The sequence shown here is derived from an EMBL/GenBank/DDBJ whole genome shotgun (WGS) entry which is preliminary data.</text>
</comment>
<protein>
    <submittedName>
        <fullName evidence="1">Mitochondrial thiamine pyrophosphate transporter</fullName>
    </submittedName>
</protein>
<proteinExistence type="predicted"/>
<organism evidence="1 2">
    <name type="scientific">Coniosporium uncinatum</name>
    <dbReference type="NCBI Taxonomy" id="93489"/>
    <lineage>
        <taxon>Eukaryota</taxon>
        <taxon>Fungi</taxon>
        <taxon>Dikarya</taxon>
        <taxon>Ascomycota</taxon>
        <taxon>Pezizomycotina</taxon>
        <taxon>Dothideomycetes</taxon>
        <taxon>Dothideomycetes incertae sedis</taxon>
        <taxon>Coniosporium</taxon>
    </lineage>
</organism>
<evidence type="ECO:0000313" key="2">
    <source>
        <dbReference type="Proteomes" id="UP001186974"/>
    </source>
</evidence>
<sequence length="82" mass="8614">MSGDAKPTALKDEGSQSQVVVAGAVAGLVSRFVIAPLDVIKIRLQLQVHSLSDPLSIHGIIGPTYKGTLGTLKHILREEGIT</sequence>
<gene>
    <name evidence="1" type="primary">TPC1</name>
    <name evidence="1" type="ORF">LTS18_002089</name>
</gene>
<name>A0ACC3DEH1_9PEZI</name>
<feature type="non-terminal residue" evidence="1">
    <location>
        <position position="82"/>
    </location>
</feature>
<accession>A0ACC3DEH1</accession>
<keyword evidence="2" id="KW-1185">Reference proteome</keyword>
<dbReference type="Proteomes" id="UP001186974">
    <property type="component" value="Unassembled WGS sequence"/>
</dbReference>
<reference evidence="1" key="1">
    <citation type="submission" date="2024-09" db="EMBL/GenBank/DDBJ databases">
        <title>Black Yeasts Isolated from many extreme environments.</title>
        <authorList>
            <person name="Coleine C."/>
            <person name="Stajich J.E."/>
            <person name="Selbmann L."/>
        </authorList>
    </citation>
    <scope>NUCLEOTIDE SEQUENCE</scope>
    <source>
        <strain evidence="1">CCFEE 5737</strain>
    </source>
</reference>